<keyword evidence="4" id="KW-0411">Iron-sulfur</keyword>
<keyword evidence="8" id="KW-1185">Reference proteome</keyword>
<dbReference type="Pfam" id="PF00355">
    <property type="entry name" value="Rieske"/>
    <property type="match status" value="1"/>
</dbReference>
<dbReference type="PANTHER" id="PTHR21496">
    <property type="entry name" value="FERREDOXIN-RELATED"/>
    <property type="match status" value="1"/>
</dbReference>
<dbReference type="Gene3D" id="2.102.10.10">
    <property type="entry name" value="Rieske [2Fe-2S] iron-sulphur domain"/>
    <property type="match status" value="1"/>
</dbReference>
<comment type="cofactor">
    <cofactor evidence="5">
        <name>[2Fe-2S] cluster</name>
        <dbReference type="ChEBI" id="CHEBI:190135"/>
    </cofactor>
</comment>
<accession>A0A2A2H9U3</accession>
<evidence type="ECO:0000313" key="7">
    <source>
        <dbReference type="EMBL" id="PAV06086.1"/>
    </source>
</evidence>
<evidence type="ECO:0000259" key="6">
    <source>
        <dbReference type="PROSITE" id="PS51296"/>
    </source>
</evidence>
<name>A0A2A2H9U3_METBR</name>
<reference evidence="7 8" key="1">
    <citation type="journal article" date="2017" name="BMC Genomics">
        <title>Genomic analysis of methanogenic archaea reveals a shift towards energy conservation.</title>
        <authorList>
            <person name="Gilmore S.P."/>
            <person name="Henske J.K."/>
            <person name="Sexton J.A."/>
            <person name="Solomon K.V."/>
            <person name="Seppala S."/>
            <person name="Yoo J.I."/>
            <person name="Huyett L.M."/>
            <person name="Pressman A."/>
            <person name="Cogan J.Z."/>
            <person name="Kivenson V."/>
            <person name="Peng X."/>
            <person name="Tan Y."/>
            <person name="Valentine D.L."/>
            <person name="O'Malley M.A."/>
        </authorList>
    </citation>
    <scope>NUCLEOTIDE SEQUENCE [LARGE SCALE GENOMIC DNA]</scope>
    <source>
        <strain evidence="7 8">M.o.H.</strain>
    </source>
</reference>
<evidence type="ECO:0000256" key="4">
    <source>
        <dbReference type="ARBA" id="ARBA00023014"/>
    </source>
</evidence>
<dbReference type="Proteomes" id="UP000217784">
    <property type="component" value="Unassembled WGS sequence"/>
</dbReference>
<protein>
    <recommendedName>
        <fullName evidence="6">Rieske domain-containing protein</fullName>
    </recommendedName>
</protein>
<dbReference type="EMBL" id="LMVM01000001">
    <property type="protein sequence ID" value="PAV06086.1"/>
    <property type="molecule type" value="Genomic_DNA"/>
</dbReference>
<keyword evidence="2" id="KW-0479">Metal-binding</keyword>
<keyword evidence="3" id="KW-0408">Iron</keyword>
<sequence>MEKVCSVSDVPEGTMRGFTVKLRYLLLVNLGGKFYAMDAVCPHMGGYLPIGKFENGIVTCPVHGSQYDVKTGKLVKDVPGFLKILTGGGSRDLNSYNVEVEDGSVFVKF</sequence>
<feature type="domain" description="Rieske" evidence="6">
    <location>
        <begin position="2"/>
        <end position="107"/>
    </location>
</feature>
<evidence type="ECO:0000313" key="8">
    <source>
        <dbReference type="Proteomes" id="UP000217784"/>
    </source>
</evidence>
<dbReference type="PROSITE" id="PS51296">
    <property type="entry name" value="RIESKE"/>
    <property type="match status" value="1"/>
</dbReference>
<dbReference type="GO" id="GO:0051537">
    <property type="term" value="F:2 iron, 2 sulfur cluster binding"/>
    <property type="evidence" value="ECO:0007669"/>
    <property type="project" value="UniProtKB-KW"/>
</dbReference>
<gene>
    <name evidence="7" type="ORF">ASJ80_14720</name>
</gene>
<dbReference type="OrthoDB" id="6837at2157"/>
<dbReference type="PANTHER" id="PTHR21496:SF0">
    <property type="entry name" value="RIESKE DOMAIN-CONTAINING PROTEIN"/>
    <property type="match status" value="1"/>
</dbReference>
<dbReference type="InterPro" id="IPR036922">
    <property type="entry name" value="Rieske_2Fe-2S_sf"/>
</dbReference>
<dbReference type="InterPro" id="IPR017941">
    <property type="entry name" value="Rieske_2Fe-2S"/>
</dbReference>
<evidence type="ECO:0000256" key="2">
    <source>
        <dbReference type="ARBA" id="ARBA00022723"/>
    </source>
</evidence>
<evidence type="ECO:0000256" key="1">
    <source>
        <dbReference type="ARBA" id="ARBA00022714"/>
    </source>
</evidence>
<evidence type="ECO:0000256" key="5">
    <source>
        <dbReference type="ARBA" id="ARBA00034078"/>
    </source>
</evidence>
<evidence type="ECO:0000256" key="3">
    <source>
        <dbReference type="ARBA" id="ARBA00023004"/>
    </source>
</evidence>
<dbReference type="GO" id="GO:0046872">
    <property type="term" value="F:metal ion binding"/>
    <property type="evidence" value="ECO:0007669"/>
    <property type="project" value="UniProtKB-KW"/>
</dbReference>
<comment type="caution">
    <text evidence="7">The sequence shown here is derived from an EMBL/GenBank/DDBJ whole genome shotgun (WGS) entry which is preliminary data.</text>
</comment>
<dbReference type="RefSeq" id="WP_069583534.1">
    <property type="nucleotide sequence ID" value="NZ_LMVM01000001.1"/>
</dbReference>
<dbReference type="SUPFAM" id="SSF50022">
    <property type="entry name" value="ISP domain"/>
    <property type="match status" value="1"/>
</dbReference>
<dbReference type="AlphaFoldDB" id="A0A2A2H9U3"/>
<organism evidence="7 8">
    <name type="scientific">Methanobacterium bryantii</name>
    <dbReference type="NCBI Taxonomy" id="2161"/>
    <lineage>
        <taxon>Archaea</taxon>
        <taxon>Methanobacteriati</taxon>
        <taxon>Methanobacteriota</taxon>
        <taxon>Methanomada group</taxon>
        <taxon>Methanobacteria</taxon>
        <taxon>Methanobacteriales</taxon>
        <taxon>Methanobacteriaceae</taxon>
        <taxon>Methanobacterium</taxon>
    </lineage>
</organism>
<keyword evidence="1" id="KW-0001">2Fe-2S</keyword>
<proteinExistence type="predicted"/>